<dbReference type="Proteomes" id="UP000545386">
    <property type="component" value="Unassembled WGS sequence"/>
</dbReference>
<sequence>MIDTLVALLGIDAHAPEFWMPLVFMAVFYAIIVAGTVLDGFDIGVGCLMPFASAELRPRMLALLSPWRDANEFWLLLGLGLFLTTFPNAWGTVMQALYLPMVLLAIGVMVRSAAFELRLRAPVHLQNRWALAFASGSWLTAFAHGFLLGRIVVGYEPGTGYFWYAVFVGACAVAAYSLLGATWLIMREPGELRIRAAWWGRQSVRWAAAGSVAVSLVLAFANTGVFLRWSDGPQWAVVVGLWVFTLVSFMTIEMSLQRTIQYSHRVTALPFVMTLLVFLITLGGLGYSFFPYLVLDDITVWDGAASVETLRLVLAAVVVALPVALVFNIWVYWRMFGLSKAPKPPQFRL</sequence>
<organism evidence="8 9">
    <name type="scientific">Pusillimonas minor</name>
    <dbReference type="NCBI Taxonomy" id="2697024"/>
    <lineage>
        <taxon>Bacteria</taxon>
        <taxon>Pseudomonadati</taxon>
        <taxon>Pseudomonadota</taxon>
        <taxon>Betaproteobacteria</taxon>
        <taxon>Burkholderiales</taxon>
        <taxon>Alcaligenaceae</taxon>
        <taxon>Pusillimonas</taxon>
    </lineage>
</organism>
<keyword evidence="9" id="KW-1185">Reference proteome</keyword>
<keyword evidence="5 7" id="KW-1133">Transmembrane helix</keyword>
<keyword evidence="3" id="KW-1003">Cell membrane</keyword>
<dbReference type="RefSeq" id="WP_185779473.1">
    <property type="nucleotide sequence ID" value="NZ_JACJUU010000004.1"/>
</dbReference>
<dbReference type="EMBL" id="JACJUU010000004">
    <property type="protein sequence ID" value="MBC2769756.1"/>
    <property type="molecule type" value="Genomic_DNA"/>
</dbReference>
<reference evidence="8 9" key="1">
    <citation type="submission" date="2020-08" db="EMBL/GenBank/DDBJ databases">
        <title>Paraeoetvoesia sp. YC-7-48 draft genome sequence.</title>
        <authorList>
            <person name="Yao L."/>
        </authorList>
    </citation>
    <scope>NUCLEOTIDE SEQUENCE [LARGE SCALE GENOMIC DNA]</scope>
    <source>
        <strain evidence="9">YC-7-48</strain>
    </source>
</reference>
<feature type="transmembrane region" description="Helical" evidence="7">
    <location>
        <begin position="129"/>
        <end position="149"/>
    </location>
</feature>
<evidence type="ECO:0000256" key="3">
    <source>
        <dbReference type="ARBA" id="ARBA00022475"/>
    </source>
</evidence>
<keyword evidence="4 7" id="KW-0812">Transmembrane</keyword>
<dbReference type="PANTHER" id="PTHR43141">
    <property type="entry name" value="CYTOCHROME BD2 SUBUNIT II"/>
    <property type="match status" value="1"/>
</dbReference>
<name>A0A842HNE9_9BURK</name>
<feature type="transmembrane region" description="Helical" evidence="7">
    <location>
        <begin position="268"/>
        <end position="290"/>
    </location>
</feature>
<feature type="transmembrane region" description="Helical" evidence="7">
    <location>
        <begin position="161"/>
        <end position="185"/>
    </location>
</feature>
<evidence type="ECO:0000256" key="6">
    <source>
        <dbReference type="ARBA" id="ARBA00023136"/>
    </source>
</evidence>
<accession>A0A842HNE9</accession>
<dbReference type="AlphaFoldDB" id="A0A842HNE9"/>
<feature type="transmembrane region" description="Helical" evidence="7">
    <location>
        <begin position="310"/>
        <end position="333"/>
    </location>
</feature>
<comment type="subcellular location">
    <subcellularLocation>
        <location evidence="1">Cell membrane</location>
        <topology evidence="1">Multi-pass membrane protein</topology>
    </subcellularLocation>
</comment>
<comment type="caution">
    <text evidence="8">The sequence shown here is derived from an EMBL/GenBank/DDBJ whole genome shotgun (WGS) entry which is preliminary data.</text>
</comment>
<proteinExistence type="inferred from homology"/>
<gene>
    <name evidence="8" type="ORF">GTU67_07495</name>
</gene>
<evidence type="ECO:0000256" key="5">
    <source>
        <dbReference type="ARBA" id="ARBA00022989"/>
    </source>
</evidence>
<evidence type="ECO:0000256" key="7">
    <source>
        <dbReference type="SAM" id="Phobius"/>
    </source>
</evidence>
<dbReference type="GO" id="GO:0016682">
    <property type="term" value="F:oxidoreductase activity, acting on diphenols and related substances as donors, oxygen as acceptor"/>
    <property type="evidence" value="ECO:0007669"/>
    <property type="project" value="TreeGrafter"/>
</dbReference>
<feature type="transmembrane region" description="Helical" evidence="7">
    <location>
        <begin position="96"/>
        <end position="117"/>
    </location>
</feature>
<feature type="transmembrane region" description="Helical" evidence="7">
    <location>
        <begin position="26"/>
        <end position="52"/>
    </location>
</feature>
<protein>
    <submittedName>
        <fullName evidence="8">Cytochrome d ubiquinol oxidase subunit II</fullName>
    </submittedName>
</protein>
<evidence type="ECO:0000256" key="2">
    <source>
        <dbReference type="ARBA" id="ARBA00007543"/>
    </source>
</evidence>
<evidence type="ECO:0000256" key="1">
    <source>
        <dbReference type="ARBA" id="ARBA00004651"/>
    </source>
</evidence>
<dbReference type="GO" id="GO:0019646">
    <property type="term" value="P:aerobic electron transport chain"/>
    <property type="evidence" value="ECO:0007669"/>
    <property type="project" value="TreeGrafter"/>
</dbReference>
<dbReference type="GO" id="GO:0070069">
    <property type="term" value="C:cytochrome complex"/>
    <property type="evidence" value="ECO:0007669"/>
    <property type="project" value="TreeGrafter"/>
</dbReference>
<evidence type="ECO:0000256" key="4">
    <source>
        <dbReference type="ARBA" id="ARBA00022692"/>
    </source>
</evidence>
<dbReference type="GO" id="GO:0005886">
    <property type="term" value="C:plasma membrane"/>
    <property type="evidence" value="ECO:0007669"/>
    <property type="project" value="UniProtKB-SubCell"/>
</dbReference>
<feature type="transmembrane region" description="Helical" evidence="7">
    <location>
        <begin position="235"/>
        <end position="256"/>
    </location>
</feature>
<keyword evidence="6 7" id="KW-0472">Membrane</keyword>
<evidence type="ECO:0000313" key="9">
    <source>
        <dbReference type="Proteomes" id="UP000545386"/>
    </source>
</evidence>
<comment type="similarity">
    <text evidence="2">Belongs to the cytochrome ubiquinol oxidase subunit 2 family.</text>
</comment>
<dbReference type="GO" id="GO:0009055">
    <property type="term" value="F:electron transfer activity"/>
    <property type="evidence" value="ECO:0007669"/>
    <property type="project" value="TreeGrafter"/>
</dbReference>
<feature type="transmembrane region" description="Helical" evidence="7">
    <location>
        <begin position="206"/>
        <end position="229"/>
    </location>
</feature>
<evidence type="ECO:0000313" key="8">
    <source>
        <dbReference type="EMBL" id="MBC2769756.1"/>
    </source>
</evidence>
<dbReference type="PANTHER" id="PTHR43141:SF2">
    <property type="entry name" value="BLR3729 PROTEIN"/>
    <property type="match status" value="1"/>
</dbReference>
<dbReference type="Pfam" id="PF02322">
    <property type="entry name" value="Cyt_bd_oxida_II"/>
    <property type="match status" value="1"/>
</dbReference>
<dbReference type="InterPro" id="IPR003317">
    <property type="entry name" value="Cyt-d_oxidase_su2"/>
</dbReference>